<reference evidence="10" key="2">
    <citation type="submission" date="2021-04" db="EMBL/GenBank/DDBJ databases">
        <authorList>
            <person name="Gilroy R."/>
        </authorList>
    </citation>
    <scope>NUCLEOTIDE SEQUENCE</scope>
    <source>
        <strain evidence="10">ChiHjej11B10-19426</strain>
    </source>
</reference>
<dbReference type="PIRSF" id="PIRSF001217">
    <property type="entry name" value="Protease_4_SppA"/>
    <property type="match status" value="1"/>
</dbReference>
<evidence type="ECO:0000256" key="1">
    <source>
        <dbReference type="ARBA" id="ARBA00004370"/>
    </source>
</evidence>
<evidence type="ECO:0000256" key="3">
    <source>
        <dbReference type="ARBA" id="ARBA00022670"/>
    </source>
</evidence>
<dbReference type="AlphaFoldDB" id="A0A9D2DDZ1"/>
<dbReference type="CDD" id="cd07018">
    <property type="entry name" value="S49_SppA_67K_type"/>
    <property type="match status" value="1"/>
</dbReference>
<keyword evidence="5" id="KW-0720">Serine protease</keyword>
<evidence type="ECO:0000256" key="2">
    <source>
        <dbReference type="ARBA" id="ARBA00008683"/>
    </source>
</evidence>
<dbReference type="InterPro" id="IPR002142">
    <property type="entry name" value="Peptidase_S49"/>
</dbReference>
<comment type="similarity">
    <text evidence="2">Belongs to the peptidase S49 family.</text>
</comment>
<dbReference type="CDD" id="cd07023">
    <property type="entry name" value="S49_Sppa_N_C"/>
    <property type="match status" value="1"/>
</dbReference>
<evidence type="ECO:0000256" key="5">
    <source>
        <dbReference type="ARBA" id="ARBA00022825"/>
    </source>
</evidence>
<dbReference type="PROSITE" id="PS00018">
    <property type="entry name" value="EF_HAND_1"/>
    <property type="match status" value="1"/>
</dbReference>
<keyword evidence="8" id="KW-1133">Transmembrane helix</keyword>
<dbReference type="EMBL" id="DXCC01000017">
    <property type="protein sequence ID" value="HIZ15251.1"/>
    <property type="molecule type" value="Genomic_DNA"/>
</dbReference>
<dbReference type="GO" id="GO:0008236">
    <property type="term" value="F:serine-type peptidase activity"/>
    <property type="evidence" value="ECO:0007669"/>
    <property type="project" value="UniProtKB-KW"/>
</dbReference>
<accession>A0A9D2DDZ1</accession>
<feature type="transmembrane region" description="Helical" evidence="8">
    <location>
        <begin position="12"/>
        <end position="33"/>
    </location>
</feature>
<dbReference type="InterPro" id="IPR047272">
    <property type="entry name" value="S49_SppA_C"/>
</dbReference>
<keyword evidence="8" id="KW-0812">Transmembrane</keyword>
<keyword evidence="4" id="KW-0378">Hydrolase</keyword>
<dbReference type="NCBIfam" id="TIGR00706">
    <property type="entry name" value="SppA_dom"/>
    <property type="match status" value="1"/>
</dbReference>
<feature type="domain" description="Peptidase S49" evidence="9">
    <location>
        <begin position="381"/>
        <end position="529"/>
    </location>
</feature>
<dbReference type="GO" id="GO:0006465">
    <property type="term" value="P:signal peptide processing"/>
    <property type="evidence" value="ECO:0007669"/>
    <property type="project" value="InterPro"/>
</dbReference>
<dbReference type="Proteomes" id="UP000824014">
    <property type="component" value="Unassembled WGS sequence"/>
</dbReference>
<dbReference type="PANTHER" id="PTHR33209">
    <property type="entry name" value="PROTEASE 4"/>
    <property type="match status" value="1"/>
</dbReference>
<dbReference type="Gene3D" id="6.20.330.10">
    <property type="match status" value="1"/>
</dbReference>
<dbReference type="InterPro" id="IPR004635">
    <property type="entry name" value="Pept_S49_SppA"/>
</dbReference>
<dbReference type="InterPro" id="IPR029045">
    <property type="entry name" value="ClpP/crotonase-like_dom_sf"/>
</dbReference>
<dbReference type="GO" id="GO:0016020">
    <property type="term" value="C:membrane"/>
    <property type="evidence" value="ECO:0007669"/>
    <property type="project" value="UniProtKB-SubCell"/>
</dbReference>
<evidence type="ECO:0000256" key="6">
    <source>
        <dbReference type="ARBA" id="ARBA00023136"/>
    </source>
</evidence>
<evidence type="ECO:0000259" key="9">
    <source>
        <dbReference type="Pfam" id="PF01343"/>
    </source>
</evidence>
<dbReference type="NCBIfam" id="TIGR00705">
    <property type="entry name" value="SppA_67K"/>
    <property type="match status" value="1"/>
</dbReference>
<evidence type="ECO:0000256" key="7">
    <source>
        <dbReference type="PIRSR" id="PIRSR001217-1"/>
    </source>
</evidence>
<comment type="caution">
    <text evidence="10">The sequence shown here is derived from an EMBL/GenBank/DDBJ whole genome shotgun (WGS) entry which is preliminary data.</text>
</comment>
<dbReference type="Gene3D" id="3.90.226.10">
    <property type="entry name" value="2-enoyl-CoA Hydratase, Chain A, domain 1"/>
    <property type="match status" value="3"/>
</dbReference>
<dbReference type="InterPro" id="IPR004634">
    <property type="entry name" value="Pept_S49_pIV"/>
</dbReference>
<feature type="domain" description="Peptidase S49" evidence="9">
    <location>
        <begin position="126"/>
        <end position="269"/>
    </location>
</feature>
<evidence type="ECO:0000256" key="4">
    <source>
        <dbReference type="ARBA" id="ARBA00022801"/>
    </source>
</evidence>
<feature type="active site" description="Proton donor/acceptor" evidence="7">
    <location>
        <position position="194"/>
    </location>
</feature>
<name>A0A9D2DDZ1_9BACT</name>
<protein>
    <submittedName>
        <fullName evidence="10">Signal peptide peptidase SppA</fullName>
    </submittedName>
</protein>
<dbReference type="Pfam" id="PF01343">
    <property type="entry name" value="Peptidase_S49"/>
    <property type="match status" value="2"/>
</dbReference>
<evidence type="ECO:0000313" key="10">
    <source>
        <dbReference type="EMBL" id="HIZ15251.1"/>
    </source>
</evidence>
<dbReference type="InterPro" id="IPR018247">
    <property type="entry name" value="EF_Hand_1_Ca_BS"/>
</dbReference>
<proteinExistence type="inferred from homology"/>
<dbReference type="SUPFAM" id="SSF52096">
    <property type="entry name" value="ClpP/crotonase"/>
    <property type="match status" value="2"/>
</dbReference>
<sequence>MKNFFKTFGAALLAFVVGTVLMVIVTFGFFAGLTASLRPSQPAVPDGAVLRIDFRTGIVNSPDNRIGTIDVNRMEITMPNTLLEAVQAIQLAAADPRISGICIDLDNSGTVSLADLEEIRAELIKFKESGKFVWAYGNVYSQTGYWFASAADRVYMNPEGLLDWRGIAANVMFYKGLLDKLGVEVQVIRHGSFKSAVEPYIMDHMSPANRLQMETLVDALWETLVSDVAASRPGHTPAEWKQYAATMAVATPEDARRLGFVDDLLYRDQFDALLLAEHPEVQALGRKEAATVQQVALDQYIAANLMAMHRMSHNRVALIYADGQIVDGESGRNSVGGATLADQIALARRDDQIKAVVLRVNSPGGSALASEVIWREVELCREQKPVIVSMGSMAASGGYYISSGADVILADRVTQTGSIGVFGMVPNLQKTLRDKVGINVDVVRTNASADMGSVVRPLSTDERTYLQNQVERTYRTFVDHVADGRNMTFDQVDAIGQGRVWLGVNARENGLVDGFGGLSDALALAVDRAGIGEDFEIREIVSEPTPFGTLLSMFSTQARTDRVLQDELGVLFRPYLAMRQLLGQTGVLARMPYEVTFE</sequence>
<organism evidence="10 11">
    <name type="scientific">Candidatus Tidjanibacter faecipullorum</name>
    <dbReference type="NCBI Taxonomy" id="2838766"/>
    <lineage>
        <taxon>Bacteria</taxon>
        <taxon>Pseudomonadati</taxon>
        <taxon>Bacteroidota</taxon>
        <taxon>Bacteroidia</taxon>
        <taxon>Bacteroidales</taxon>
        <taxon>Rikenellaceae</taxon>
        <taxon>Tidjanibacter</taxon>
    </lineage>
</organism>
<feature type="active site" description="Nucleophile" evidence="7">
    <location>
        <position position="396"/>
    </location>
</feature>
<dbReference type="PANTHER" id="PTHR33209:SF1">
    <property type="entry name" value="PEPTIDASE S49 DOMAIN-CONTAINING PROTEIN"/>
    <property type="match status" value="1"/>
</dbReference>
<keyword evidence="6 8" id="KW-0472">Membrane</keyword>
<evidence type="ECO:0000313" key="11">
    <source>
        <dbReference type="Proteomes" id="UP000824014"/>
    </source>
</evidence>
<gene>
    <name evidence="10" type="primary">sppA</name>
    <name evidence="10" type="ORF">H9816_05015</name>
</gene>
<dbReference type="InterPro" id="IPR047217">
    <property type="entry name" value="S49_SppA_67K_type_N"/>
</dbReference>
<evidence type="ECO:0000256" key="8">
    <source>
        <dbReference type="SAM" id="Phobius"/>
    </source>
</evidence>
<reference evidence="10" key="1">
    <citation type="journal article" date="2021" name="PeerJ">
        <title>Extensive microbial diversity within the chicken gut microbiome revealed by metagenomics and culture.</title>
        <authorList>
            <person name="Gilroy R."/>
            <person name="Ravi A."/>
            <person name="Getino M."/>
            <person name="Pursley I."/>
            <person name="Horton D.L."/>
            <person name="Alikhan N.F."/>
            <person name="Baker D."/>
            <person name="Gharbi K."/>
            <person name="Hall N."/>
            <person name="Watson M."/>
            <person name="Adriaenssens E.M."/>
            <person name="Foster-Nyarko E."/>
            <person name="Jarju S."/>
            <person name="Secka A."/>
            <person name="Antonio M."/>
            <person name="Oren A."/>
            <person name="Chaudhuri R.R."/>
            <person name="La Ragione R."/>
            <person name="Hildebrand F."/>
            <person name="Pallen M.J."/>
        </authorList>
    </citation>
    <scope>NUCLEOTIDE SEQUENCE</scope>
    <source>
        <strain evidence="10">ChiHjej11B10-19426</strain>
    </source>
</reference>
<keyword evidence="3" id="KW-0645">Protease</keyword>
<comment type="subcellular location">
    <subcellularLocation>
        <location evidence="1">Membrane</location>
    </subcellularLocation>
</comment>